<keyword evidence="2" id="KW-1185">Reference proteome</keyword>
<evidence type="ECO:0000313" key="2">
    <source>
        <dbReference type="Proteomes" id="UP000199050"/>
    </source>
</evidence>
<reference evidence="2" key="1">
    <citation type="submission" date="2016-10" db="EMBL/GenBank/DDBJ databases">
        <authorList>
            <person name="Varghese N."/>
            <person name="Submissions S."/>
        </authorList>
    </citation>
    <scope>NUCLEOTIDE SEQUENCE [LARGE SCALE GENOMIC DNA]</scope>
    <source>
        <strain evidence="2">CGMCC 1.11012</strain>
    </source>
</reference>
<name>A0A1G8JEF3_9BACL</name>
<dbReference type="AlphaFoldDB" id="A0A1G8JEF3"/>
<dbReference type="Proteomes" id="UP000199050">
    <property type="component" value="Unassembled WGS sequence"/>
</dbReference>
<accession>A0A1G8JEF3</accession>
<dbReference type="EMBL" id="FNDX01000004">
    <property type="protein sequence ID" value="SDI29576.1"/>
    <property type="molecule type" value="Genomic_DNA"/>
</dbReference>
<proteinExistence type="predicted"/>
<dbReference type="RefSeq" id="WP_090713002.1">
    <property type="nucleotide sequence ID" value="NZ_CBCSKY010000004.1"/>
</dbReference>
<sequence>MRKFTMETARKIMANEISVEALLKQYPEYKDEVLHELGEIRKGAAANVVQAIIDRYTASARTANTKISKSGMNEATVNAFLPNIIKARFAVYLLEQLNVAVSANTPAGNVRFNHWDGTILQRLLFRKGFERKPVSLPLFRFFWRFIMDKRILMPLVNKKGIYCFYSKELIKELTMLIGERKCLEIAAGDGTLTRFLNEAGTFCTATDDYSWKHYIDYPAFVEKADAKTALAKYNPEVVLCSWPVPKNPYEKHVFKADSVQLYIVIGTRNPQTTGDFEAYHNAEKFTMELDERLSALIVPPSEDNAVYVFRKKAAGEL</sequence>
<gene>
    <name evidence="1" type="ORF">SAMN05216192_104168</name>
</gene>
<protein>
    <recommendedName>
        <fullName evidence="3">SAM-dependent methyltransferase</fullName>
    </recommendedName>
</protein>
<organism evidence="1 2">
    <name type="scientific">Paenibacillus typhae</name>
    <dbReference type="NCBI Taxonomy" id="1174501"/>
    <lineage>
        <taxon>Bacteria</taxon>
        <taxon>Bacillati</taxon>
        <taxon>Bacillota</taxon>
        <taxon>Bacilli</taxon>
        <taxon>Bacillales</taxon>
        <taxon>Paenibacillaceae</taxon>
        <taxon>Paenibacillus</taxon>
    </lineage>
</organism>
<evidence type="ECO:0000313" key="1">
    <source>
        <dbReference type="EMBL" id="SDI29576.1"/>
    </source>
</evidence>
<evidence type="ECO:0008006" key="3">
    <source>
        <dbReference type="Google" id="ProtNLM"/>
    </source>
</evidence>
<dbReference type="OrthoDB" id="2539613at2"/>